<evidence type="ECO:0000313" key="2">
    <source>
        <dbReference type="Proteomes" id="UP001634394"/>
    </source>
</evidence>
<feature type="non-terminal residue" evidence="1">
    <location>
        <position position="1"/>
    </location>
</feature>
<organism evidence="1 2">
    <name type="scientific">Sinanodonta woodiana</name>
    <name type="common">Chinese pond mussel</name>
    <name type="synonym">Anodonta woodiana</name>
    <dbReference type="NCBI Taxonomy" id="1069815"/>
    <lineage>
        <taxon>Eukaryota</taxon>
        <taxon>Metazoa</taxon>
        <taxon>Spiralia</taxon>
        <taxon>Lophotrochozoa</taxon>
        <taxon>Mollusca</taxon>
        <taxon>Bivalvia</taxon>
        <taxon>Autobranchia</taxon>
        <taxon>Heteroconchia</taxon>
        <taxon>Palaeoheterodonta</taxon>
        <taxon>Unionida</taxon>
        <taxon>Unionoidea</taxon>
        <taxon>Unionidae</taxon>
        <taxon>Unioninae</taxon>
        <taxon>Sinanodonta</taxon>
    </lineage>
</organism>
<accession>A0ABD3VWB8</accession>
<gene>
    <name evidence="1" type="ORF">ACJMK2_006461</name>
</gene>
<dbReference type="AlphaFoldDB" id="A0ABD3VWB8"/>
<dbReference type="Proteomes" id="UP001634394">
    <property type="component" value="Unassembled WGS sequence"/>
</dbReference>
<sequence length="103" mass="11846">NSIHISCFILASVTPLTYEFQNKKMEVKQMTVFSILMIVLVVGARSSEDMIKQCVFIPIVGRCVPHSVPKQNRPFWDRMIRRCSDRELVCVHGICDCHGRIHT</sequence>
<protein>
    <submittedName>
        <fullName evidence="1">Uncharacterized protein</fullName>
    </submittedName>
</protein>
<proteinExistence type="predicted"/>
<comment type="caution">
    <text evidence="1">The sequence shown here is derived from an EMBL/GenBank/DDBJ whole genome shotgun (WGS) entry which is preliminary data.</text>
</comment>
<reference evidence="1 2" key="1">
    <citation type="submission" date="2024-11" db="EMBL/GenBank/DDBJ databases">
        <title>Chromosome-level genome assembly of the freshwater bivalve Anodonta woodiana.</title>
        <authorList>
            <person name="Chen X."/>
        </authorList>
    </citation>
    <scope>NUCLEOTIDE SEQUENCE [LARGE SCALE GENOMIC DNA]</scope>
    <source>
        <strain evidence="1">MN2024</strain>
        <tissue evidence="1">Gills</tissue>
    </source>
</reference>
<keyword evidence="2" id="KW-1185">Reference proteome</keyword>
<evidence type="ECO:0000313" key="1">
    <source>
        <dbReference type="EMBL" id="KAL3864808.1"/>
    </source>
</evidence>
<name>A0ABD3VWB8_SINWO</name>
<dbReference type="EMBL" id="JBJQND010000010">
    <property type="protein sequence ID" value="KAL3864808.1"/>
    <property type="molecule type" value="Genomic_DNA"/>
</dbReference>